<dbReference type="InterPro" id="IPR009409">
    <property type="entry name" value="DUF1059"/>
</dbReference>
<evidence type="ECO:0000313" key="2">
    <source>
        <dbReference type="Proteomes" id="UP000010866"/>
    </source>
</evidence>
<dbReference type="Pfam" id="PF06348">
    <property type="entry name" value="DUF1059"/>
    <property type="match status" value="1"/>
</dbReference>
<keyword evidence="2" id="KW-1185">Reference proteome</keyword>
<dbReference type="AlphaFoldDB" id="L0KZH6"/>
<evidence type="ECO:0000313" key="1">
    <source>
        <dbReference type="EMBL" id="AGB49503.1"/>
    </source>
</evidence>
<dbReference type="EMBL" id="CP003362">
    <property type="protein sequence ID" value="AGB49503.1"/>
    <property type="molecule type" value="Genomic_DNA"/>
</dbReference>
<gene>
    <name evidence="1" type="ordered locus">Metho_1280</name>
</gene>
<accession>L0KZH6</accession>
<sequence precursor="true">MKMRIIKCSDIGLSCNFMAHGYDLDEVEKTMWDHIETEHKDMIKDMSDYDLHQLKHRVSTFLGRSCGCGHLEKPGEDYDSNACNTLYRIRNFHKGL</sequence>
<dbReference type="Proteomes" id="UP000010866">
    <property type="component" value="Chromosome"/>
</dbReference>
<dbReference type="HOGENOM" id="CLU_183481_0_0_2"/>
<reference evidence="2" key="1">
    <citation type="submission" date="2012-02" db="EMBL/GenBank/DDBJ databases">
        <title>Complete sequence of chromosome of Methanomethylovorans hollandica DSM 15978.</title>
        <authorList>
            <person name="Lucas S."/>
            <person name="Copeland A."/>
            <person name="Lapidus A."/>
            <person name="Glavina del Rio T."/>
            <person name="Dalin E."/>
            <person name="Tice H."/>
            <person name="Bruce D."/>
            <person name="Goodwin L."/>
            <person name="Pitluck S."/>
            <person name="Peters L."/>
            <person name="Mikhailova N."/>
            <person name="Held B."/>
            <person name="Kyrpides N."/>
            <person name="Mavromatis K."/>
            <person name="Ivanova N."/>
            <person name="Brettin T."/>
            <person name="Detter J.C."/>
            <person name="Han C."/>
            <person name="Larimer F."/>
            <person name="Land M."/>
            <person name="Hauser L."/>
            <person name="Markowitz V."/>
            <person name="Cheng J.-F."/>
            <person name="Hugenholtz P."/>
            <person name="Woyke T."/>
            <person name="Wu D."/>
            <person name="Spring S."/>
            <person name="Schroeder M."/>
            <person name="Brambilla E."/>
            <person name="Klenk H.-P."/>
            <person name="Eisen J.A."/>
        </authorList>
    </citation>
    <scope>NUCLEOTIDE SEQUENCE [LARGE SCALE GENOMIC DNA]</scope>
    <source>
        <strain evidence="2">DSM 15978 / NBRC 107637 / DMS1</strain>
    </source>
</reference>
<dbReference type="RefSeq" id="WP_015324669.1">
    <property type="nucleotide sequence ID" value="NC_019977.1"/>
</dbReference>
<name>L0KZH6_METHD</name>
<protein>
    <submittedName>
        <fullName evidence="1">Putative small metal-binding protein</fullName>
    </submittedName>
</protein>
<organism evidence="1 2">
    <name type="scientific">Methanomethylovorans hollandica (strain DSM 15978 / NBRC 107637 / DMS1)</name>
    <dbReference type="NCBI Taxonomy" id="867904"/>
    <lineage>
        <taxon>Archaea</taxon>
        <taxon>Methanobacteriati</taxon>
        <taxon>Methanobacteriota</taxon>
        <taxon>Stenosarchaea group</taxon>
        <taxon>Methanomicrobia</taxon>
        <taxon>Methanosarcinales</taxon>
        <taxon>Methanosarcinaceae</taxon>
        <taxon>Methanomethylovorans</taxon>
    </lineage>
</organism>
<dbReference type="KEGG" id="mhz:Metho_1280"/>
<dbReference type="GeneID" id="14407089"/>
<proteinExistence type="predicted"/>